<protein>
    <submittedName>
        <fullName evidence="1">Uncharacterized protein</fullName>
    </submittedName>
</protein>
<evidence type="ECO:0000313" key="1">
    <source>
        <dbReference type="EnsemblPlants" id="MELO3C004885.2.1"/>
    </source>
</evidence>
<reference evidence="1" key="1">
    <citation type="submission" date="2023-03" db="UniProtKB">
        <authorList>
            <consortium name="EnsemblPlants"/>
        </authorList>
    </citation>
    <scope>IDENTIFICATION</scope>
</reference>
<name>A0A9I9CK75_CUCME</name>
<dbReference type="EnsemblPlants" id="MELO3C004885.2.1">
    <property type="protein sequence ID" value="MELO3C004885.2.1"/>
    <property type="gene ID" value="MELO3C004885.2"/>
</dbReference>
<dbReference type="Gramene" id="MELO3C004885.2.1">
    <property type="protein sequence ID" value="MELO3C004885.2.1"/>
    <property type="gene ID" value="MELO3C004885.2"/>
</dbReference>
<dbReference type="AlphaFoldDB" id="A0A9I9CK75"/>
<sequence length="306" mass="34529">MELPTDEDLTLGLDEVEIGLDNAHTDHLEQVDASKNKKKKIRGLILMHDVTRIKSTGEKTVVETMKMEYLLARMGRSFNLSLDVVYIIISPSHMHLGRRGYANLAQDMDEILDKAPNEESPNDALTQALGIPKYGRRVRGVGGFITPTVYFHQAKPRKSNKEKVLENVVKEKNGIATSVPPVSLTSKKKVVEEEEVIATRPMTKNEVKASRPMTKEVEVTSEPSNLPIQLKYLDMLKGALMIFQSQNNLKKTRKTTFWKAVKSFVIKDSNLSLPIAHTYPPFKHGYGTTKQQRRAQAMCMTMHVKV</sequence>
<proteinExistence type="predicted"/>
<organism evidence="1">
    <name type="scientific">Cucumis melo</name>
    <name type="common">Muskmelon</name>
    <dbReference type="NCBI Taxonomy" id="3656"/>
    <lineage>
        <taxon>Eukaryota</taxon>
        <taxon>Viridiplantae</taxon>
        <taxon>Streptophyta</taxon>
        <taxon>Embryophyta</taxon>
        <taxon>Tracheophyta</taxon>
        <taxon>Spermatophyta</taxon>
        <taxon>Magnoliopsida</taxon>
        <taxon>eudicotyledons</taxon>
        <taxon>Gunneridae</taxon>
        <taxon>Pentapetalae</taxon>
        <taxon>rosids</taxon>
        <taxon>fabids</taxon>
        <taxon>Cucurbitales</taxon>
        <taxon>Cucurbitaceae</taxon>
        <taxon>Benincaseae</taxon>
        <taxon>Cucumis</taxon>
    </lineage>
</organism>
<accession>A0A9I9CK75</accession>